<dbReference type="InterPro" id="IPR011010">
    <property type="entry name" value="DNA_brk_join_enz"/>
</dbReference>
<dbReference type="CDD" id="cd01189">
    <property type="entry name" value="INT_ICEBs1_C_like"/>
    <property type="match status" value="1"/>
</dbReference>
<dbReference type="PROSITE" id="PS51898">
    <property type="entry name" value="TYR_RECOMBINASE"/>
    <property type="match status" value="1"/>
</dbReference>
<dbReference type="Pfam" id="PF14659">
    <property type="entry name" value="Phage_int_SAM_3"/>
    <property type="match status" value="1"/>
</dbReference>
<dbReference type="InterPro" id="IPR013762">
    <property type="entry name" value="Integrase-like_cat_sf"/>
</dbReference>
<dbReference type="PANTHER" id="PTHR30349">
    <property type="entry name" value="PHAGE INTEGRASE-RELATED"/>
    <property type="match status" value="1"/>
</dbReference>
<dbReference type="Gene3D" id="1.10.150.130">
    <property type="match status" value="1"/>
</dbReference>
<sequence length="386" mass="44321">MANIRIRPNGIIQYDLCVFGVRFRETSGMPATPANIKKAKAVLKRLNAELALGSFDYKEFFPHSKKVEKFELLQRARNPAFAEPYFDTYTKAWLERNSHQWKNSYLKGVHSILNNYLLPTFKNTLVDTITLKDVQTLRSQLCALTNKDGKRKLSNKRINIILVPLISILHSAADEFDFPYPLERLQPLREEPSDPNPMTQEEVQRFMAAVPPLWHDYYLIRFHTGMRSCEVHGLKKDCVDFNHGLIRVRRNWVAGELTSVKTPKSNRDIIMTPTVEAALRRAVEYSPSEFVFTHPKGCPLDTRFINKKVWYPTLKKVGLPKRRGYETRHTAAVLHLAAHENPLYVSRLLGHSSTQMLYEVYAPYVINAARQDGSAFDAMMTGGRNG</sequence>
<dbReference type="Pfam" id="PF12167">
    <property type="entry name" value="Arm-DNA-bind_2"/>
    <property type="match status" value="1"/>
</dbReference>
<dbReference type="InterPro" id="IPR002104">
    <property type="entry name" value="Integrase_catalytic"/>
</dbReference>
<dbReference type="PANTHER" id="PTHR30349:SF64">
    <property type="entry name" value="PROPHAGE INTEGRASE INTD-RELATED"/>
    <property type="match status" value="1"/>
</dbReference>
<dbReference type="InterPro" id="IPR022000">
    <property type="entry name" value="Min27-like_integrase_DNA_bind"/>
</dbReference>
<dbReference type="SUPFAM" id="SSF56349">
    <property type="entry name" value="DNA breaking-rejoining enzymes"/>
    <property type="match status" value="1"/>
</dbReference>
<feature type="domain" description="Tyr recombinase" evidence="5">
    <location>
        <begin position="193"/>
        <end position="377"/>
    </location>
</feature>
<dbReference type="InterPro" id="IPR004107">
    <property type="entry name" value="Integrase_SAM-like_N"/>
</dbReference>
<evidence type="ECO:0000259" key="5">
    <source>
        <dbReference type="PROSITE" id="PS51898"/>
    </source>
</evidence>
<keyword evidence="2" id="KW-0229">DNA integration</keyword>
<reference evidence="6 7" key="1">
    <citation type="submission" date="2022-07" db="EMBL/GenBank/DDBJ databases">
        <title>Photobacterium pectinilyticum sp. nov., a marine bacterium isolated from surface seawater of Qingdao offshore.</title>
        <authorList>
            <person name="Wang X."/>
        </authorList>
    </citation>
    <scope>NUCLEOTIDE SEQUENCE [LARGE SCALE GENOMIC DNA]</scope>
    <source>
        <strain evidence="6 7">ZSDE20</strain>
    </source>
</reference>
<dbReference type="Proteomes" id="UP001524460">
    <property type="component" value="Unassembled WGS sequence"/>
</dbReference>
<dbReference type="RefSeq" id="WP_255044890.1">
    <property type="nucleotide sequence ID" value="NZ_JANEYT010000089.1"/>
</dbReference>
<gene>
    <name evidence="6" type="ORF">NHN17_22405</name>
</gene>
<dbReference type="Pfam" id="PF00589">
    <property type="entry name" value="Phage_integrase"/>
    <property type="match status" value="1"/>
</dbReference>
<evidence type="ECO:0000256" key="1">
    <source>
        <dbReference type="ARBA" id="ARBA00008857"/>
    </source>
</evidence>
<evidence type="ECO:0000313" key="6">
    <source>
        <dbReference type="EMBL" id="MCQ1060799.1"/>
    </source>
</evidence>
<name>A0ABT1N7R7_9GAMM</name>
<comment type="caution">
    <text evidence="6">The sequence shown here is derived from an EMBL/GenBank/DDBJ whole genome shotgun (WGS) entry which is preliminary data.</text>
</comment>
<protein>
    <submittedName>
        <fullName evidence="6">Site-specific integrase</fullName>
    </submittedName>
</protein>
<evidence type="ECO:0000313" key="7">
    <source>
        <dbReference type="Proteomes" id="UP001524460"/>
    </source>
</evidence>
<keyword evidence="4" id="KW-0233">DNA recombination</keyword>
<dbReference type="Gene3D" id="1.10.443.10">
    <property type="entry name" value="Intergrase catalytic core"/>
    <property type="match status" value="1"/>
</dbReference>
<organism evidence="6 7">
    <name type="scientific">Photobacterium pectinilyticum</name>
    <dbReference type="NCBI Taxonomy" id="2906793"/>
    <lineage>
        <taxon>Bacteria</taxon>
        <taxon>Pseudomonadati</taxon>
        <taxon>Pseudomonadota</taxon>
        <taxon>Gammaproteobacteria</taxon>
        <taxon>Vibrionales</taxon>
        <taxon>Vibrionaceae</taxon>
        <taxon>Photobacterium</taxon>
    </lineage>
</organism>
<dbReference type="EMBL" id="JANEYT010000089">
    <property type="protein sequence ID" value="MCQ1060799.1"/>
    <property type="molecule type" value="Genomic_DNA"/>
</dbReference>
<evidence type="ECO:0000256" key="4">
    <source>
        <dbReference type="ARBA" id="ARBA00023172"/>
    </source>
</evidence>
<keyword evidence="7" id="KW-1185">Reference proteome</keyword>
<keyword evidence="3" id="KW-0238">DNA-binding</keyword>
<comment type="similarity">
    <text evidence="1">Belongs to the 'phage' integrase family.</text>
</comment>
<dbReference type="InterPro" id="IPR050090">
    <property type="entry name" value="Tyrosine_recombinase_XerCD"/>
</dbReference>
<dbReference type="InterPro" id="IPR010998">
    <property type="entry name" value="Integrase_recombinase_N"/>
</dbReference>
<evidence type="ECO:0000256" key="2">
    <source>
        <dbReference type="ARBA" id="ARBA00022908"/>
    </source>
</evidence>
<accession>A0ABT1N7R7</accession>
<proteinExistence type="inferred from homology"/>
<evidence type="ECO:0000256" key="3">
    <source>
        <dbReference type="ARBA" id="ARBA00023125"/>
    </source>
</evidence>